<proteinExistence type="inferred from homology"/>
<dbReference type="Proteomes" id="UP001526147">
    <property type="component" value="Unassembled WGS sequence"/>
</dbReference>
<evidence type="ECO:0000256" key="3">
    <source>
        <dbReference type="HAMAP-Rule" id="MF_00146"/>
    </source>
</evidence>
<dbReference type="EC" id="3.5.4.30" evidence="3"/>
<dbReference type="InterPro" id="IPR033704">
    <property type="entry name" value="dUTPase_trimeric"/>
</dbReference>
<organism evidence="4 5">
    <name type="scientific">Metabacillus halosaccharovorans</name>
    <dbReference type="NCBI Taxonomy" id="930124"/>
    <lineage>
        <taxon>Bacteria</taxon>
        <taxon>Bacillati</taxon>
        <taxon>Bacillota</taxon>
        <taxon>Bacilli</taxon>
        <taxon>Bacillales</taxon>
        <taxon>Bacillaceae</taxon>
        <taxon>Metabacillus</taxon>
    </lineage>
</organism>
<dbReference type="EMBL" id="JAOYEY010000032">
    <property type="protein sequence ID" value="MCV9885509.1"/>
    <property type="molecule type" value="Genomic_DNA"/>
</dbReference>
<dbReference type="InterPro" id="IPR011962">
    <property type="entry name" value="dCTP_deaminase"/>
</dbReference>
<dbReference type="InterPro" id="IPR036157">
    <property type="entry name" value="dUTPase-like_sf"/>
</dbReference>
<keyword evidence="1 3" id="KW-0378">Hydrolase</keyword>
<protein>
    <recommendedName>
        <fullName evidence="3">dCTP deaminase, dUMP-forming</fullName>
        <ecNumber evidence="3">3.5.4.30</ecNumber>
    </recommendedName>
    <alternativeName>
        <fullName evidence="3">Bifunctional dCTP deaminase:dUTPase</fullName>
    </alternativeName>
    <alternativeName>
        <fullName evidence="3">DCD-DUT</fullName>
    </alternativeName>
</protein>
<comment type="caution">
    <text evidence="4">The sequence shown here is derived from an EMBL/GenBank/DDBJ whole genome shotgun (WGS) entry which is preliminary data.</text>
</comment>
<comment type="function">
    <text evidence="3">Bifunctional enzyme that catalyzes both the deamination of dCTP to dUTP and the hydrolysis of dUTP to dUMP without releasing the toxic dUTP intermediate.</text>
</comment>
<keyword evidence="5" id="KW-1185">Reference proteome</keyword>
<feature type="binding site" evidence="3">
    <location>
        <position position="162"/>
    </location>
    <ligand>
        <name>dCTP</name>
        <dbReference type="ChEBI" id="CHEBI:61481"/>
    </ligand>
</feature>
<comment type="catalytic activity">
    <reaction evidence="3">
        <text>dCTP + 2 H2O = dUMP + NH4(+) + diphosphate</text>
        <dbReference type="Rhea" id="RHEA:19205"/>
        <dbReference type="ChEBI" id="CHEBI:15377"/>
        <dbReference type="ChEBI" id="CHEBI:28938"/>
        <dbReference type="ChEBI" id="CHEBI:33019"/>
        <dbReference type="ChEBI" id="CHEBI:61481"/>
        <dbReference type="ChEBI" id="CHEBI:246422"/>
        <dbReference type="EC" id="3.5.4.30"/>
    </reaction>
</comment>
<keyword evidence="2 3" id="KW-0546">Nucleotide metabolism</keyword>
<dbReference type="NCBIfam" id="TIGR02274">
    <property type="entry name" value="dCTP_deam"/>
    <property type="match status" value="1"/>
</dbReference>
<feature type="binding site" evidence="3">
    <location>
        <position position="113"/>
    </location>
    <ligand>
        <name>dCTP</name>
        <dbReference type="ChEBI" id="CHEBI:61481"/>
    </ligand>
</feature>
<feature type="binding site" evidence="3">
    <location>
        <position position="142"/>
    </location>
    <ligand>
        <name>dCTP</name>
        <dbReference type="ChEBI" id="CHEBI:61481"/>
    </ligand>
</feature>
<feature type="binding site" evidence="3">
    <location>
        <begin position="96"/>
        <end position="101"/>
    </location>
    <ligand>
        <name>dCTP</name>
        <dbReference type="ChEBI" id="CHEBI:61481"/>
    </ligand>
</feature>
<comment type="pathway">
    <text evidence="3">Pyrimidine metabolism; dUMP biosynthesis; dUMP from dCTP: step 1/1.</text>
</comment>
<feature type="site" description="Important for bifunctional activity" evidence="3">
    <location>
        <begin position="110"/>
        <end position="111"/>
    </location>
</feature>
<evidence type="ECO:0000313" key="4">
    <source>
        <dbReference type="EMBL" id="MCV9885509.1"/>
    </source>
</evidence>
<comment type="similarity">
    <text evidence="3">Belongs to the dCTP deaminase family.</text>
</comment>
<feature type="binding site" evidence="3">
    <location>
        <position position="155"/>
    </location>
    <ligand>
        <name>dCTP</name>
        <dbReference type="ChEBI" id="CHEBI:61481"/>
    </ligand>
</feature>
<accession>A0ABT3DEL9</accession>
<dbReference type="GO" id="GO:0008829">
    <property type="term" value="F:dCTP deaminase activity"/>
    <property type="evidence" value="ECO:0007669"/>
    <property type="project" value="UniProtKB-EC"/>
</dbReference>
<dbReference type="Pfam" id="PF22769">
    <property type="entry name" value="DCD"/>
    <property type="match status" value="1"/>
</dbReference>
<feature type="binding site" evidence="3">
    <location>
        <begin position="121"/>
        <end position="123"/>
    </location>
    <ligand>
        <name>dCTP</name>
        <dbReference type="ChEBI" id="CHEBI:61481"/>
    </ligand>
</feature>
<sequence>MILSNQSIKRKLVDQELKIAPITETQFQPASVDLRLGNHFLAIDETSVPYLSLEKSFEYKEFYEDKILIPPHGFILGTTLEWINLPNNVTAFVEGRSSIGRLGLFIQNAGWVDPGFEGNITLELYNANQVPIELTSGRRICQLVFAELDQEGPTYSGKYMGQDKAVQSRIYSDEECVNQYLPGKLFKEFD</sequence>
<evidence type="ECO:0000256" key="1">
    <source>
        <dbReference type="ARBA" id="ARBA00022801"/>
    </source>
</evidence>
<dbReference type="HAMAP" id="MF_00146">
    <property type="entry name" value="dCTP_deaminase"/>
    <property type="match status" value="1"/>
</dbReference>
<dbReference type="RefSeq" id="WP_264142275.1">
    <property type="nucleotide sequence ID" value="NZ_JAOYEY010000032.1"/>
</dbReference>
<feature type="binding site" evidence="3">
    <location>
        <position position="158"/>
    </location>
    <ligand>
        <name>dCTP</name>
        <dbReference type="ChEBI" id="CHEBI:61481"/>
    </ligand>
</feature>
<comment type="subunit">
    <text evidence="3">Homotrimer.</text>
</comment>
<feature type="active site" description="Proton donor/acceptor" evidence="3">
    <location>
        <position position="123"/>
    </location>
</feature>
<evidence type="ECO:0000256" key="2">
    <source>
        <dbReference type="ARBA" id="ARBA00023080"/>
    </source>
</evidence>
<dbReference type="PANTHER" id="PTHR42680">
    <property type="entry name" value="DCTP DEAMINASE"/>
    <property type="match status" value="1"/>
</dbReference>
<name>A0ABT3DEL9_9BACI</name>
<dbReference type="PANTHER" id="PTHR42680:SF3">
    <property type="entry name" value="DCTP DEAMINASE"/>
    <property type="match status" value="1"/>
</dbReference>
<reference evidence="4 5" key="1">
    <citation type="submission" date="2022-10" db="EMBL/GenBank/DDBJ databases">
        <title>Draft genome assembly of moderately radiation resistant bacterium Metabacillus halosaccharovorans.</title>
        <authorList>
            <person name="Pal S."/>
            <person name="Gopinathan A."/>
        </authorList>
    </citation>
    <scope>NUCLEOTIDE SEQUENCE [LARGE SCALE GENOMIC DNA]</scope>
    <source>
        <strain evidence="4 5">VITHBRA001</strain>
    </source>
</reference>
<gene>
    <name evidence="3 4" type="primary">dcd</name>
    <name evidence="4" type="ORF">OIH86_07575</name>
</gene>
<dbReference type="SUPFAM" id="SSF51283">
    <property type="entry name" value="dUTPase-like"/>
    <property type="match status" value="1"/>
</dbReference>
<keyword evidence="3" id="KW-0547">Nucleotide-binding</keyword>
<dbReference type="CDD" id="cd07557">
    <property type="entry name" value="trimeric_dUTPase"/>
    <property type="match status" value="1"/>
</dbReference>
<dbReference type="Gene3D" id="2.70.40.10">
    <property type="match status" value="1"/>
</dbReference>
<evidence type="ECO:0000313" key="5">
    <source>
        <dbReference type="Proteomes" id="UP001526147"/>
    </source>
</evidence>